<keyword evidence="2" id="KW-1185">Reference proteome</keyword>
<proteinExistence type="predicted"/>
<evidence type="ECO:0000313" key="2">
    <source>
        <dbReference type="Proteomes" id="UP001306592"/>
    </source>
</evidence>
<comment type="caution">
    <text evidence="1">The sequence shown here is derived from an EMBL/GenBank/DDBJ whole genome shotgun (WGS) entry which is preliminary data.</text>
</comment>
<gene>
    <name evidence="1" type="ORF">V8N49_07830</name>
</gene>
<accession>A0ABU8DDJ2</accession>
<dbReference type="EMBL" id="JBANEI010000004">
    <property type="protein sequence ID" value="MEI2681570.1"/>
    <property type="molecule type" value="Genomic_DNA"/>
</dbReference>
<name>A0ABU8DDJ2_ERWAP</name>
<reference evidence="1 2" key="1">
    <citation type="submission" date="2024-02" db="EMBL/GenBank/DDBJ databases">
        <title>First report Erwinia aphidicola in onion in Chile.</title>
        <authorList>
            <person name="Valenzuela M."/>
            <person name="Pena M."/>
            <person name="Dutta B."/>
        </authorList>
    </citation>
    <scope>NUCLEOTIDE SEQUENCE [LARGE SCALE GENOMIC DNA]</scope>
    <source>
        <strain evidence="1 2">QCJ3A</strain>
    </source>
</reference>
<dbReference type="RefSeq" id="WP_336202823.1">
    <property type="nucleotide sequence ID" value="NZ_JBANEI010000004.1"/>
</dbReference>
<evidence type="ECO:0000313" key="1">
    <source>
        <dbReference type="EMBL" id="MEI2681570.1"/>
    </source>
</evidence>
<protein>
    <submittedName>
        <fullName evidence="1">Integrase</fullName>
    </submittedName>
</protein>
<sequence length="33" mass="3721">MEKKQEGKLLSFRAVEMMKPGDKDKAVLGENRG</sequence>
<dbReference type="Proteomes" id="UP001306592">
    <property type="component" value="Unassembled WGS sequence"/>
</dbReference>
<organism evidence="1 2">
    <name type="scientific">Erwinia aphidicola</name>
    <dbReference type="NCBI Taxonomy" id="68334"/>
    <lineage>
        <taxon>Bacteria</taxon>
        <taxon>Pseudomonadati</taxon>
        <taxon>Pseudomonadota</taxon>
        <taxon>Gammaproteobacteria</taxon>
        <taxon>Enterobacterales</taxon>
        <taxon>Erwiniaceae</taxon>
        <taxon>Erwinia</taxon>
    </lineage>
</organism>